<dbReference type="PANTHER" id="PTHR24126">
    <property type="entry name" value="ANKYRIN REPEAT, PH AND SEC7 DOMAIN CONTAINING PROTEIN SECG-RELATED"/>
    <property type="match status" value="1"/>
</dbReference>
<evidence type="ECO:0000313" key="6">
    <source>
        <dbReference type="Proteomes" id="UP001642540"/>
    </source>
</evidence>
<keyword evidence="2 3" id="KW-0040">ANK repeat</keyword>
<keyword evidence="1" id="KW-0677">Repeat</keyword>
<dbReference type="Proteomes" id="UP001642540">
    <property type="component" value="Unassembled WGS sequence"/>
</dbReference>
<dbReference type="PANTHER" id="PTHR24126:SF14">
    <property type="entry name" value="ANK_REP_REGION DOMAIN-CONTAINING PROTEIN"/>
    <property type="match status" value="1"/>
</dbReference>
<feature type="repeat" description="ANK" evidence="3">
    <location>
        <begin position="925"/>
        <end position="957"/>
    </location>
</feature>
<reference evidence="5 6" key="1">
    <citation type="submission" date="2024-08" db="EMBL/GenBank/DDBJ databases">
        <authorList>
            <person name="Cucini C."/>
            <person name="Frati F."/>
        </authorList>
    </citation>
    <scope>NUCLEOTIDE SEQUENCE [LARGE SCALE GENOMIC DNA]</scope>
</reference>
<evidence type="ECO:0000256" key="4">
    <source>
        <dbReference type="SAM" id="MobiDB-lite"/>
    </source>
</evidence>
<gene>
    <name evidence="5" type="ORF">ODALV1_LOCUS20407</name>
</gene>
<feature type="repeat" description="ANK" evidence="3">
    <location>
        <begin position="1199"/>
        <end position="1235"/>
    </location>
</feature>
<evidence type="ECO:0000256" key="2">
    <source>
        <dbReference type="ARBA" id="ARBA00023043"/>
    </source>
</evidence>
<evidence type="ECO:0000313" key="5">
    <source>
        <dbReference type="EMBL" id="CAL8123985.1"/>
    </source>
</evidence>
<dbReference type="Pfam" id="PF12796">
    <property type="entry name" value="Ank_2"/>
    <property type="match status" value="5"/>
</dbReference>
<dbReference type="SUPFAM" id="SSF48403">
    <property type="entry name" value="Ankyrin repeat"/>
    <property type="match status" value="4"/>
</dbReference>
<proteinExistence type="predicted"/>
<dbReference type="SMART" id="SM00248">
    <property type="entry name" value="ANK"/>
    <property type="match status" value="17"/>
</dbReference>
<protein>
    <submittedName>
        <fullName evidence="5">Uncharacterized protein</fullName>
    </submittedName>
</protein>
<dbReference type="InterPro" id="IPR002110">
    <property type="entry name" value="Ankyrin_rpt"/>
</dbReference>
<feature type="repeat" description="ANK" evidence="3">
    <location>
        <begin position="509"/>
        <end position="544"/>
    </location>
</feature>
<dbReference type="PROSITE" id="PS50297">
    <property type="entry name" value="ANK_REP_REGION"/>
    <property type="match status" value="6"/>
</dbReference>
<dbReference type="Gene3D" id="1.10.533.10">
    <property type="entry name" value="Death Domain, Fas"/>
    <property type="match status" value="1"/>
</dbReference>
<accession>A0ABP1R9P4</accession>
<keyword evidence="6" id="KW-1185">Reference proteome</keyword>
<organism evidence="5 6">
    <name type="scientific">Orchesella dallaii</name>
    <dbReference type="NCBI Taxonomy" id="48710"/>
    <lineage>
        <taxon>Eukaryota</taxon>
        <taxon>Metazoa</taxon>
        <taxon>Ecdysozoa</taxon>
        <taxon>Arthropoda</taxon>
        <taxon>Hexapoda</taxon>
        <taxon>Collembola</taxon>
        <taxon>Entomobryomorpha</taxon>
        <taxon>Entomobryoidea</taxon>
        <taxon>Orchesellidae</taxon>
        <taxon>Orchesellinae</taxon>
        <taxon>Orchesella</taxon>
    </lineage>
</organism>
<feature type="repeat" description="ANK" evidence="3">
    <location>
        <begin position="476"/>
        <end position="508"/>
    </location>
</feature>
<feature type="repeat" description="ANK" evidence="3">
    <location>
        <begin position="1236"/>
        <end position="1273"/>
    </location>
</feature>
<feature type="repeat" description="ANK" evidence="3">
    <location>
        <begin position="779"/>
        <end position="816"/>
    </location>
</feature>
<dbReference type="PROSITE" id="PS50088">
    <property type="entry name" value="ANK_REPEAT"/>
    <property type="match status" value="8"/>
</dbReference>
<dbReference type="InterPro" id="IPR011029">
    <property type="entry name" value="DEATH-like_dom_sf"/>
</dbReference>
<dbReference type="InterPro" id="IPR036770">
    <property type="entry name" value="Ankyrin_rpt-contain_sf"/>
</dbReference>
<feature type="compositionally biased region" description="Polar residues" evidence="4">
    <location>
        <begin position="548"/>
        <end position="565"/>
    </location>
</feature>
<feature type="region of interest" description="Disordered" evidence="4">
    <location>
        <begin position="546"/>
        <end position="565"/>
    </location>
</feature>
<dbReference type="Gene3D" id="1.25.40.20">
    <property type="entry name" value="Ankyrin repeat-containing domain"/>
    <property type="match status" value="4"/>
</dbReference>
<dbReference type="EMBL" id="CAXLJM020000068">
    <property type="protein sequence ID" value="CAL8123985.1"/>
    <property type="molecule type" value="Genomic_DNA"/>
</dbReference>
<feature type="repeat" description="ANK" evidence="3">
    <location>
        <begin position="1382"/>
        <end position="1414"/>
    </location>
</feature>
<evidence type="ECO:0000256" key="3">
    <source>
        <dbReference type="PROSITE-ProRule" id="PRU00023"/>
    </source>
</evidence>
<comment type="caution">
    <text evidence="5">The sequence shown here is derived from an EMBL/GenBank/DDBJ whole genome shotgun (WGS) entry which is preliminary data.</text>
</comment>
<feature type="repeat" description="ANK" evidence="3">
    <location>
        <begin position="743"/>
        <end position="778"/>
    </location>
</feature>
<name>A0ABP1R9P4_9HEXA</name>
<sequence>MPSENSLVISQLKEITTTSQLERCGHHIIELVYELVKHLHFPERDKNFQQVALNTLFPHLAKIIQPQPEFELEKCMEMGLLEYKNDWLVFKHDVLATYIIAELIVHQDFESLSYENVLDLMFSNCFDAHLDESSFNSWNKVSCYTKPILSYRFAKTNLFKFLDLFAKTSEHVDAVSKLLTKVLPSQNIYKWIYATVNDNLVNLLKIILFKLEEDDKKCFKSEDLVVLAVNNGDVSLVDLVLKEYKKETKKDIINIKIPLLNFDYQFQRFISILNVAALKSKSSVLEYLLKLQPDNMQDLLYFCVVDTHEQNDVDERKHIITTLVGNYPSLLQKDSQLNKSPLLAPNLHVDLIIHLISLSVNVHAVDANDKNVLHLCPQYLTPQEYEHIVKELVKTQKTHIFHSRDKWQNTPLHYAVQHLELLDSTFELFSSANIDYDDVDEDNNTALMFAVKFNRSARLLDSLINAGSDDKARGQHNRTLLHFAVEFGNFNALTYFLSRGHDVNAIDKYGDNPLHLAQKLPQKTVHEIILTLVQHGVNVHANNDDKQTAVSTTNNPQKTGYQSRTKKQGVQVQIYKSIGELESTIRKWGSEIIRSNIDKLTAMTNCDSDFLQTLTSREILTELDAEELTSKRNDSSNANKLYNLLLTKEYDFKILLNVLNESNNTGAVSILTKEYITTLYNAVMNRKYAFVYYASKTAGFYSVFEHLLQTLEEGDRDEYAEKLSLVESMCSINPQLLASQHVEVYSPLHVALGSHNEQQMKLIQLLISHNADVNQRDIRGFTPLHSVVSQKIFSPHVIKIVKLLIENGADPDALNEQRLTFLNLAPGFLTPELYHELVEFLNSSGRKDSIKMLDYQNYSNLHHALLFMEPLPETLNIFKMNGIDFNGQDIQGNSLMFSAIAGGSKAEFLKTLLENGADWKITNIEQDNVIHIAAFYGNLSAVKLFISLGCDVNAKSKVSRTPLHNVLLAKKLSPSKSLPHTHEIVVELVEHGANVNAIYEQQTPLDIANDSQIKLKTKEFLKRHGAQCYKNIVKMLMEPMIRKWQTEVIRNNMSKLSTITNCNISLLQKLTSTGILTELEIDELVGSCGTSDFSIANKLYTVLLTKDYDFKILLNVLHEANQMEALRILIKDLISFIYDSVMNRKCPLVYYILNTKGYFDVLQTLMQKFEKLEKECVEKFNIVQFIRTLNPEFVASNSEMYSPLQLALMSSHYEQQMQLIQLLVAHKADVNEKDIRDFTSLHYAVGQENVSPHVIEIIKLLIENGADPDSVDKQGRTFLHWAPHYLSPELYDQLIVYFDSSGWVKSLNMLDSRNFSHLHHVVGTFEPLLSTLNVFKSNGIDFNGQDIDGDSVVFDAIEGGRNAKFLKVLFNYGADWKIQNSKQENALHLAALHGNVSALKLFISLGSDVNAKNTCGHTPLHNAFLAKKHGKYITTEHEIVVLLMNEHVDITAKDEDGKTPIDLARERHQTGNVLQETLEVLHNSRSSERNSFLVNNSRKEMLASMISDDETLD</sequence>
<evidence type="ECO:0000256" key="1">
    <source>
        <dbReference type="ARBA" id="ARBA00022737"/>
    </source>
</evidence>